<dbReference type="InterPro" id="IPR036873">
    <property type="entry name" value="Rhodanese-like_dom_sf"/>
</dbReference>
<evidence type="ECO:0000313" key="2">
    <source>
        <dbReference type="EMBL" id="PON30763.1"/>
    </source>
</evidence>
<dbReference type="STRING" id="398673.A0A2P5A2J7"/>
<comment type="caution">
    <text evidence="2">The sequence shown here is derived from an EMBL/GenBank/DDBJ whole genome shotgun (WGS) entry which is preliminary data.</text>
</comment>
<dbReference type="GeneID" id="29989219"/>
<dbReference type="SUPFAM" id="SSF52821">
    <property type="entry name" value="Rhodanese/Cell cycle control phosphatase"/>
    <property type="match status" value="1"/>
</dbReference>
<dbReference type="AlphaFoldDB" id="A0A2P5A2J7"/>
<gene>
    <name evidence="2" type="ORF">TGAM01_v200184</name>
</gene>
<organism evidence="2 3">
    <name type="scientific">Trichoderma gamsii</name>
    <dbReference type="NCBI Taxonomy" id="398673"/>
    <lineage>
        <taxon>Eukaryota</taxon>
        <taxon>Fungi</taxon>
        <taxon>Dikarya</taxon>
        <taxon>Ascomycota</taxon>
        <taxon>Pezizomycotina</taxon>
        <taxon>Sordariomycetes</taxon>
        <taxon>Hypocreomycetidae</taxon>
        <taxon>Hypocreales</taxon>
        <taxon>Hypocreaceae</taxon>
        <taxon>Trichoderma</taxon>
    </lineage>
</organism>
<sequence length="181" mass="19962">MASSTQEGGPLKFEEIPPSGVSCDLIEPTEVYESIERVKAVGQHAHRDFLLVDVRRTDWEGGTVATSVNFPAQSFYQTRGGVYQLCKQAGIKKVIFYCGECLPANTLNVTLWKLIAGWPHAGSCGTRGPKCAGWFQEYLDSIGETEMKALILRGGVKGWQKTYNGQLMDYYDPGAWGSQSK</sequence>
<evidence type="ECO:0000313" key="3">
    <source>
        <dbReference type="Proteomes" id="UP000054821"/>
    </source>
</evidence>
<protein>
    <recommendedName>
        <fullName evidence="1">Rhodanese domain-containing protein</fullName>
    </recommendedName>
</protein>
<feature type="domain" description="Rhodanese" evidence="1">
    <location>
        <begin position="45"/>
        <end position="168"/>
    </location>
</feature>
<keyword evidence="3" id="KW-1185">Reference proteome</keyword>
<dbReference type="EMBL" id="JPDN02000001">
    <property type="protein sequence ID" value="PON30763.1"/>
    <property type="molecule type" value="Genomic_DNA"/>
</dbReference>
<accession>A0A2P5A2J7</accession>
<dbReference type="RefSeq" id="XP_024406718.1">
    <property type="nucleotide sequence ID" value="XM_024548503.1"/>
</dbReference>
<dbReference type="InterPro" id="IPR001763">
    <property type="entry name" value="Rhodanese-like_dom"/>
</dbReference>
<proteinExistence type="predicted"/>
<dbReference type="Gene3D" id="3.40.250.10">
    <property type="entry name" value="Rhodanese-like domain"/>
    <property type="match status" value="2"/>
</dbReference>
<name>A0A2P5A2J7_9HYPO</name>
<reference evidence="2 3" key="1">
    <citation type="journal article" date="2016" name="Genome Announc.">
        <title>Draft Whole-Genome Sequence of Trichoderma gamsii T6085, a Promising Biocontrol Agent of Fusarium Head Blight on Wheat.</title>
        <authorList>
            <person name="Baroncelli R."/>
            <person name="Zapparata A."/>
            <person name="Piaggeschi G."/>
            <person name="Sarrocco S."/>
            <person name="Vannacci G."/>
        </authorList>
    </citation>
    <scope>NUCLEOTIDE SEQUENCE [LARGE SCALE GENOMIC DNA]</scope>
    <source>
        <strain evidence="2 3">T6085</strain>
    </source>
</reference>
<dbReference type="PROSITE" id="PS50206">
    <property type="entry name" value="RHODANESE_3"/>
    <property type="match status" value="1"/>
</dbReference>
<dbReference type="Proteomes" id="UP000054821">
    <property type="component" value="Unassembled WGS sequence"/>
</dbReference>
<evidence type="ECO:0000259" key="1">
    <source>
        <dbReference type="PROSITE" id="PS50206"/>
    </source>
</evidence>